<feature type="transmembrane region" description="Helical" evidence="1">
    <location>
        <begin position="57"/>
        <end position="76"/>
    </location>
</feature>
<keyword evidence="1" id="KW-1133">Transmembrane helix</keyword>
<evidence type="ECO:0000256" key="1">
    <source>
        <dbReference type="SAM" id="Phobius"/>
    </source>
</evidence>
<evidence type="ECO:0000313" key="2">
    <source>
        <dbReference type="EMBL" id="MFB5681733.1"/>
    </source>
</evidence>
<keyword evidence="3" id="KW-1185">Reference proteome</keyword>
<dbReference type="RefSeq" id="WP_375525514.1">
    <property type="nucleotide sequence ID" value="NZ_JBHILM010000012.1"/>
</dbReference>
<keyword evidence="1" id="KW-0812">Transmembrane</keyword>
<gene>
    <name evidence="2" type="ORF">ACE3NQ_12485</name>
</gene>
<accession>A0ABV5B7R6</accession>
<reference evidence="2 3" key="1">
    <citation type="submission" date="2024-09" db="EMBL/GenBank/DDBJ databases">
        <authorList>
            <person name="Ruan L."/>
        </authorList>
    </citation>
    <scope>NUCLEOTIDE SEQUENCE [LARGE SCALE GENOMIC DNA]</scope>
    <source>
        <strain evidence="2 3">D33</strain>
    </source>
</reference>
<organism evidence="2 3">
    <name type="scientific">Paenibacillus terreus</name>
    <dbReference type="NCBI Taxonomy" id="1387834"/>
    <lineage>
        <taxon>Bacteria</taxon>
        <taxon>Bacillati</taxon>
        <taxon>Bacillota</taxon>
        <taxon>Bacilli</taxon>
        <taxon>Bacillales</taxon>
        <taxon>Paenibacillaceae</taxon>
        <taxon>Paenibacillus</taxon>
    </lineage>
</organism>
<dbReference type="Proteomes" id="UP001580407">
    <property type="component" value="Unassembled WGS sequence"/>
</dbReference>
<feature type="transmembrane region" description="Helical" evidence="1">
    <location>
        <begin position="32"/>
        <end position="50"/>
    </location>
</feature>
<comment type="caution">
    <text evidence="2">The sequence shown here is derived from an EMBL/GenBank/DDBJ whole genome shotgun (WGS) entry which is preliminary data.</text>
</comment>
<name>A0ABV5B7R6_9BACL</name>
<evidence type="ECO:0000313" key="3">
    <source>
        <dbReference type="Proteomes" id="UP001580407"/>
    </source>
</evidence>
<proteinExistence type="predicted"/>
<sequence length="77" mass="8871">MKYWILVLAVALCLFLLDLPLLNRTRHKRDWLVYGVILAAGVISTSLAAPQRRTPSLLNFLLWLYGPVNSWLGSWFQ</sequence>
<keyword evidence="1" id="KW-0472">Membrane</keyword>
<protein>
    <submittedName>
        <fullName evidence="2">Uncharacterized protein</fullName>
    </submittedName>
</protein>
<dbReference type="EMBL" id="JBHILM010000012">
    <property type="protein sequence ID" value="MFB5681733.1"/>
    <property type="molecule type" value="Genomic_DNA"/>
</dbReference>